<name>A0AA39MQN3_ARMTA</name>
<evidence type="ECO:0000313" key="4">
    <source>
        <dbReference type="Proteomes" id="UP001175211"/>
    </source>
</evidence>
<evidence type="ECO:0000256" key="1">
    <source>
        <dbReference type="SAM" id="MobiDB-lite"/>
    </source>
</evidence>
<reference evidence="3" key="1">
    <citation type="submission" date="2023-06" db="EMBL/GenBank/DDBJ databases">
        <authorList>
            <consortium name="Lawrence Berkeley National Laboratory"/>
            <person name="Ahrendt S."/>
            <person name="Sahu N."/>
            <person name="Indic B."/>
            <person name="Wong-Bajracharya J."/>
            <person name="Merenyi Z."/>
            <person name="Ke H.-M."/>
            <person name="Monk M."/>
            <person name="Kocsube S."/>
            <person name="Drula E."/>
            <person name="Lipzen A."/>
            <person name="Balint B."/>
            <person name="Henrissat B."/>
            <person name="Andreopoulos B."/>
            <person name="Martin F.M."/>
            <person name="Harder C.B."/>
            <person name="Rigling D."/>
            <person name="Ford K.L."/>
            <person name="Foster G.D."/>
            <person name="Pangilinan J."/>
            <person name="Papanicolaou A."/>
            <person name="Barry K."/>
            <person name="LaButti K."/>
            <person name="Viragh M."/>
            <person name="Koriabine M."/>
            <person name="Yan M."/>
            <person name="Riley R."/>
            <person name="Champramary S."/>
            <person name="Plett K.L."/>
            <person name="Tsai I.J."/>
            <person name="Slot J."/>
            <person name="Sipos G."/>
            <person name="Plett J."/>
            <person name="Nagy L.G."/>
            <person name="Grigoriev I.V."/>
        </authorList>
    </citation>
    <scope>NUCLEOTIDE SEQUENCE</scope>
    <source>
        <strain evidence="3">CCBAS 213</strain>
    </source>
</reference>
<feature type="signal peptide" evidence="2">
    <location>
        <begin position="1"/>
        <end position="15"/>
    </location>
</feature>
<feature type="region of interest" description="Disordered" evidence="1">
    <location>
        <begin position="69"/>
        <end position="98"/>
    </location>
</feature>
<evidence type="ECO:0000256" key="2">
    <source>
        <dbReference type="SAM" id="SignalP"/>
    </source>
</evidence>
<accession>A0AA39MQN3</accession>
<sequence length="180" mass="18176">MLSLVHLAIIAGALSLSVRGAAVLDGRQLRGPGPVNPGSSHPTISTESISSTTDILHFSSFSTEAASTQSTVQATTNSSTGITQESSHSLPQATRGPKIFTPPLFTPLPIGTASVKRPIGGEQGATVEVNGTTTAGSPVATDATATALQLAGPVFTKPIMSEDLTPKETTATLLTASAVN</sequence>
<dbReference type="GeneID" id="85358106"/>
<organism evidence="3 4">
    <name type="scientific">Armillaria tabescens</name>
    <name type="common">Ringless honey mushroom</name>
    <name type="synonym">Agaricus tabescens</name>
    <dbReference type="NCBI Taxonomy" id="1929756"/>
    <lineage>
        <taxon>Eukaryota</taxon>
        <taxon>Fungi</taxon>
        <taxon>Dikarya</taxon>
        <taxon>Basidiomycota</taxon>
        <taxon>Agaricomycotina</taxon>
        <taxon>Agaricomycetes</taxon>
        <taxon>Agaricomycetidae</taxon>
        <taxon>Agaricales</taxon>
        <taxon>Marasmiineae</taxon>
        <taxon>Physalacriaceae</taxon>
        <taxon>Desarmillaria</taxon>
    </lineage>
</organism>
<feature type="compositionally biased region" description="Low complexity" evidence="1">
    <location>
        <begin position="69"/>
        <end position="80"/>
    </location>
</feature>
<dbReference type="RefSeq" id="XP_060324307.1">
    <property type="nucleotide sequence ID" value="XM_060474558.1"/>
</dbReference>
<comment type="caution">
    <text evidence="3">The sequence shown here is derived from an EMBL/GenBank/DDBJ whole genome shotgun (WGS) entry which is preliminary data.</text>
</comment>
<dbReference type="AlphaFoldDB" id="A0AA39MQN3"/>
<feature type="compositionally biased region" description="Polar residues" evidence="1">
    <location>
        <begin position="81"/>
        <end position="92"/>
    </location>
</feature>
<dbReference type="Proteomes" id="UP001175211">
    <property type="component" value="Unassembled WGS sequence"/>
</dbReference>
<keyword evidence="4" id="KW-1185">Reference proteome</keyword>
<proteinExistence type="predicted"/>
<keyword evidence="2" id="KW-0732">Signal</keyword>
<dbReference type="EMBL" id="JAUEPS010000064">
    <property type="protein sequence ID" value="KAK0442489.1"/>
    <property type="molecule type" value="Genomic_DNA"/>
</dbReference>
<evidence type="ECO:0000313" key="3">
    <source>
        <dbReference type="EMBL" id="KAK0442489.1"/>
    </source>
</evidence>
<feature type="chain" id="PRO_5041219164" evidence="2">
    <location>
        <begin position="16"/>
        <end position="180"/>
    </location>
</feature>
<protein>
    <submittedName>
        <fullName evidence="3">Uncharacterized protein</fullName>
    </submittedName>
</protein>
<gene>
    <name evidence="3" type="ORF">EV420DRAFT_1578224</name>
</gene>